<feature type="compositionally biased region" description="Basic and acidic residues" evidence="1">
    <location>
        <begin position="316"/>
        <end position="327"/>
    </location>
</feature>
<feature type="region of interest" description="Disordered" evidence="1">
    <location>
        <begin position="54"/>
        <end position="91"/>
    </location>
</feature>
<feature type="compositionally biased region" description="Low complexity" evidence="1">
    <location>
        <begin position="413"/>
        <end position="432"/>
    </location>
</feature>
<feature type="region of interest" description="Disordered" evidence="1">
    <location>
        <begin position="156"/>
        <end position="227"/>
    </location>
</feature>
<feature type="region of interest" description="Disordered" evidence="1">
    <location>
        <begin position="294"/>
        <end position="501"/>
    </location>
</feature>
<dbReference type="EMBL" id="HBEN01008977">
    <property type="protein sequence ID" value="CAD8442578.1"/>
    <property type="molecule type" value="Transcribed_RNA"/>
</dbReference>
<gene>
    <name evidence="2" type="ORF">MSP1401_LOCUS7459</name>
</gene>
<feature type="region of interest" description="Disordered" evidence="1">
    <location>
        <begin position="516"/>
        <end position="535"/>
    </location>
</feature>
<feature type="compositionally biased region" description="Basic and acidic residues" evidence="1">
    <location>
        <begin position="119"/>
        <end position="138"/>
    </location>
</feature>
<sequence length="647" mass="69849">MTPVKPADAVALGVTPSSRKTKSRANVAERLAAKRAAADAAVEAARAARDALEAAECTFRPKLTPRPSSTRRLSTPSLGGGLGETDASERVFSPSRAARALRRSHETAEALAFSAVTGERLDKPPARTSREEKEARELAECTFAPRINRNSKFLARAADTNTRTKTNRKRATRGADAFAVSDADERRRARDENASLSETRKPWEPRGANAARLAPPRRPAGAPRGFENTVRRMREANARAAAQKNLALGAVERRASWLDPREMRRRLAEETEARRKLSPGFRERERVRRAAALAEMKRSRQKAAAIRLSASRPSRPRGEPESRESRATPKSLTSRAKKSAPTRNSSLAPAKTSASDLPTPNALFETPFAFRVDDGLPPAPPFSSPRVSPSGNRVAERDSASPAHAPRLPATPSSFGSRASSARSGGRALSETRPPRLELPRSPRSPRSPVPLSEAPPWSSSLRSVDARSPSSTPGSARSRSSARNFFETETHAESPPVTSARATLRMNKNAPSLLFSPGSASASPSASNSPNGVFESGGSDGYPYVKFVLGPPLVKIELTIGEARGKTSFLTFHANETADGAARRFCDANRLPNSTVPDVRAVLEDALRRNEIEIEHRDAVADDSFNDELSPLFREKTAPTLSDLAA</sequence>
<proteinExistence type="predicted"/>
<feature type="compositionally biased region" description="Low complexity" evidence="1">
    <location>
        <begin position="205"/>
        <end position="225"/>
    </location>
</feature>
<feature type="compositionally biased region" description="Low complexity" evidence="1">
    <location>
        <begin position="467"/>
        <end position="484"/>
    </location>
</feature>
<name>A0A7S0D3P7_MICPS</name>
<protein>
    <submittedName>
        <fullName evidence="2">Uncharacterized protein</fullName>
    </submittedName>
</protein>
<feature type="region of interest" description="Disordered" evidence="1">
    <location>
        <begin position="1"/>
        <end position="25"/>
    </location>
</feature>
<feature type="compositionally biased region" description="Polar residues" evidence="1">
    <location>
        <begin position="341"/>
        <end position="358"/>
    </location>
</feature>
<feature type="compositionally biased region" description="Low complexity" evidence="1">
    <location>
        <begin position="442"/>
        <end position="453"/>
    </location>
</feature>
<evidence type="ECO:0000313" key="2">
    <source>
        <dbReference type="EMBL" id="CAD8442578.1"/>
    </source>
</evidence>
<reference evidence="2" key="1">
    <citation type="submission" date="2021-01" db="EMBL/GenBank/DDBJ databases">
        <authorList>
            <person name="Corre E."/>
            <person name="Pelletier E."/>
            <person name="Niang G."/>
            <person name="Scheremetjew M."/>
            <person name="Finn R."/>
            <person name="Kale V."/>
            <person name="Holt S."/>
            <person name="Cochrane G."/>
            <person name="Meng A."/>
            <person name="Brown T."/>
            <person name="Cohen L."/>
        </authorList>
    </citation>
    <scope>NUCLEOTIDE SEQUENCE</scope>
    <source>
        <strain evidence="2">CCAC1681</strain>
    </source>
</reference>
<organism evidence="2">
    <name type="scientific">Micromonas pusilla</name>
    <name type="common">Picoplanktonic green alga</name>
    <name type="synonym">Chromulina pusilla</name>
    <dbReference type="NCBI Taxonomy" id="38833"/>
    <lineage>
        <taxon>Eukaryota</taxon>
        <taxon>Viridiplantae</taxon>
        <taxon>Chlorophyta</taxon>
        <taxon>Mamiellophyceae</taxon>
        <taxon>Mamiellales</taxon>
        <taxon>Mamiellaceae</taxon>
        <taxon>Micromonas</taxon>
    </lineage>
</organism>
<feature type="compositionally biased region" description="Low complexity" evidence="1">
    <location>
        <begin position="65"/>
        <end position="77"/>
    </location>
</feature>
<feature type="compositionally biased region" description="Basic and acidic residues" evidence="1">
    <location>
        <begin position="183"/>
        <end position="204"/>
    </location>
</feature>
<feature type="region of interest" description="Disordered" evidence="1">
    <location>
        <begin position="114"/>
        <end position="138"/>
    </location>
</feature>
<dbReference type="AlphaFoldDB" id="A0A7S0D3P7"/>
<evidence type="ECO:0000256" key="1">
    <source>
        <dbReference type="SAM" id="MobiDB-lite"/>
    </source>
</evidence>
<feature type="compositionally biased region" description="Low complexity" evidence="1">
    <location>
        <begin position="516"/>
        <end position="533"/>
    </location>
</feature>
<accession>A0A7S0D3P7</accession>